<dbReference type="SMART" id="SM00663">
    <property type="entry name" value="RPOLA_N"/>
    <property type="match status" value="1"/>
</dbReference>
<evidence type="ECO:0000256" key="15">
    <source>
        <dbReference type="RuleBase" id="RU004279"/>
    </source>
</evidence>
<name>A0AAU9X1F7_9CNID</name>
<dbReference type="Pfam" id="PF04997">
    <property type="entry name" value="RNA_pol_Rpb1_1"/>
    <property type="match status" value="1"/>
</dbReference>
<evidence type="ECO:0000256" key="4">
    <source>
        <dbReference type="ARBA" id="ARBA00022478"/>
    </source>
</evidence>
<dbReference type="Gene3D" id="4.10.860.120">
    <property type="entry name" value="RNA polymerase II, clamp domain"/>
    <property type="match status" value="1"/>
</dbReference>
<keyword evidence="12" id="KW-0539">Nucleus</keyword>
<sequence length="1786" mass="202658">MFGPNAVPFHYLEGLRLALYTPDESEKISVKKLTNPETFDALLHPNFGGLYDPALGPTDKDDLCGTCAQNYIYCPGHFGHVELPLPVYHPLFFKELLAILRSSCFRCGDLFFSRAVMHVFLSQMKVLDYGLITVAEELQQIAFGTLNCPDPLDNEQQSQPEYMCITAVDEYLRKELKNIDRKEARRESTAKNVTDCRHRISKEFMYTHMVNKRRCCPGCQAPSRDVRSEYNSRVFLKGLSLRDANKWVNTQLANAHLAKHDSLSVTNDANENRDERGNGVKLFFCFFLVKITITLVCSLSSVYQPMFFSCSLENTNNSVEDAAKGSDADIKKLLAQTYLTPLEVRKQIFQIWEKHGGFLSILYGAYPSPTAKRRCCSADMFFIEILPVAPSRFRPLSKVGGKQFENPQTRNLKKIMEDCVLVRSCLQDLNKPLPDDQDAQIEKRKKSFGKNAPVTVPGKTATERLHNAWLKLQTDVNCYIDSDLDRVSVLKFPGIRQILEKKEGLFRKHMMGKRVDYACRSVISPDPFLNVDEIGIPEVFALKLTYPQPVTHWNVKQLRQAVINGPLQHPGATFVENEDGKVTLLSKTDPNQRQAIAKRLLTPSTDIRTLVSPCKKVYRHLQNGDVLLLNRQPSLHRPSMMAHKARVLPGEKTIRLHYANCKSYNADFDGDEMNAHFPQNELARAEAYHIASTNFQYLVPKDGTPLNGLIQDHMVAGVRMTIRGRMFKRSDYQQLVYSAVSFKNRKIKMLRPCIVKPCELWSGKQVISTVLLNLIPEEAKLLSMQGKAKIVGKNWITGKPKEHFLGLFSLKGDMMSEAEVVVRQGHLLSGVLDKAHYGPTSFGLVHCCHELYGGVVAGYLLTALARVFTTFLQYQGFTLGVEDILVKEKADNKRHKFIKKGRASGVEATKEALGLFGDCESSTLEQKLQEAHHNKDGSDMKQLDLSMKKKTDHYQDMINRACIPLGLLKRFPENNLQLMVQSGAKGSSVNCMQISCLLGQIELEGRRPPLMVSGRSLPSFLPYDSSPRAGGFVDGRFLTGIRPQEYFFHCMAGREGLVDTAVKTSRSGYLQRCLIKHLEGLLVNYDLTVRDSDSSLVQFYYGEDGLDVMKTSFLSEKQFPFMASNYKAFLQQMNPKALLPHLQSEEALKLENKINKKMRKQKESHIKRTSPYHYFAADKCKEIQNIKSSASQLTFGRSETDLKMIERWNEAPLAVRKRYHKKSARFPDPVLSKLQPDRHFGAVSERIFMSVKNYMEGNPDKCLTEYESEESLKLPSSKFKNLIYLKAFRALTEPGEAVGLLAAQSIGEPSTQMTLNTFHFAGRGEMNVTLGIPRLREILMTASANIKTPTMDLPLKPRKRSQKLAKQLQRQLTKVTLAQVLQSVDVWESLPSKTSTGTRERWYRIRFQFLSELSFKDELIVRSEDVLHHMETVFIKRVIGAVIKAAKVKRGERTIESVNNTEQQRNDRDEERSTQPDDDDDDDNADLSDEEAADGDANEAKQRQRRQQHASYEAPDEDEQMVERELDDSSEDGDSSEATISSRMDATIQDDKDLKYNESKGKRKSRKTDDARIQRVLESDIRIGGYSYDVKKEEWCEVSLMFPADSFKIQLLSLIEKLAYKSVVYETPHINRCFLIENNDTVVLKTEGVNIQETWQYEDVLDLTKVYTNDIHAMARVYGIEAAAKVIKKEIKNVFNAYGINVDPRHLSLISDYMTYEGTIKPFNRLGLESNASPFQKMSFETTTHFLRGAVLSGDTERLVSPSSRLVVGRVVESGTGCFELLQPLC</sequence>
<dbReference type="InterPro" id="IPR007083">
    <property type="entry name" value="RNA_pol_Rpb1_4"/>
</dbReference>
<dbReference type="Pfam" id="PF05000">
    <property type="entry name" value="RNA_pol_Rpb1_4"/>
    <property type="match status" value="1"/>
</dbReference>
<dbReference type="Gene3D" id="2.40.40.20">
    <property type="match status" value="1"/>
</dbReference>
<dbReference type="InterPro" id="IPR042102">
    <property type="entry name" value="RNA_pol_Rpb1_3_sf"/>
</dbReference>
<dbReference type="FunFam" id="1.10.274.100:FF:000012">
    <property type="entry name" value="DNA-directed RNA polymerase subunit"/>
    <property type="match status" value="1"/>
</dbReference>
<dbReference type="InterPro" id="IPR007081">
    <property type="entry name" value="RNA_pol_Rpb1_5"/>
</dbReference>
<feature type="compositionally biased region" description="Acidic residues" evidence="16">
    <location>
        <begin position="1476"/>
        <end position="1497"/>
    </location>
</feature>
<dbReference type="PANTHER" id="PTHR19376:SF11">
    <property type="entry name" value="DNA-DIRECTED RNA POLYMERASE I SUBUNIT RPA1"/>
    <property type="match status" value="1"/>
</dbReference>
<accession>A0AAU9X1F7</accession>
<evidence type="ECO:0000256" key="1">
    <source>
        <dbReference type="ARBA" id="ARBA00004604"/>
    </source>
</evidence>
<dbReference type="InterPro" id="IPR045867">
    <property type="entry name" value="DNA-dir_RpoC_beta_prime"/>
</dbReference>
<dbReference type="GO" id="GO:0003899">
    <property type="term" value="F:DNA-directed RNA polymerase activity"/>
    <property type="evidence" value="ECO:0007669"/>
    <property type="project" value="UniProtKB-EC"/>
</dbReference>
<dbReference type="GO" id="GO:0006351">
    <property type="term" value="P:DNA-templated transcription"/>
    <property type="evidence" value="ECO:0007669"/>
    <property type="project" value="InterPro"/>
</dbReference>
<dbReference type="InterPro" id="IPR000722">
    <property type="entry name" value="RNA_pol_asu"/>
</dbReference>
<dbReference type="Gene3D" id="3.30.1490.180">
    <property type="entry name" value="RNA polymerase ii"/>
    <property type="match status" value="1"/>
</dbReference>
<feature type="compositionally biased region" description="Acidic residues" evidence="16">
    <location>
        <begin position="1514"/>
        <end position="1535"/>
    </location>
</feature>
<evidence type="ECO:0000256" key="5">
    <source>
        <dbReference type="ARBA" id="ARBA00022553"/>
    </source>
</evidence>
<comment type="subunit">
    <text evidence="3">Component of the RNA polymerase I (Pol I) complex consisting of at least 13 subunits.</text>
</comment>
<evidence type="ECO:0000256" key="16">
    <source>
        <dbReference type="SAM" id="MobiDB-lite"/>
    </source>
</evidence>
<keyword evidence="10" id="KW-0460">Magnesium</keyword>
<evidence type="ECO:0000256" key="11">
    <source>
        <dbReference type="ARBA" id="ARBA00023163"/>
    </source>
</evidence>
<keyword evidence="7 15" id="KW-0548">Nucleotidyltransferase</keyword>
<dbReference type="PANTHER" id="PTHR19376">
    <property type="entry name" value="DNA-DIRECTED RNA POLYMERASE"/>
    <property type="match status" value="1"/>
</dbReference>
<dbReference type="InterPro" id="IPR047107">
    <property type="entry name" value="DNA-dir_RNA_pol1_lsu_C"/>
</dbReference>
<comment type="subcellular location">
    <subcellularLocation>
        <location evidence="1">Nucleus</location>
        <location evidence="1">Nucleolus</location>
    </subcellularLocation>
</comment>
<dbReference type="Pfam" id="PF04983">
    <property type="entry name" value="RNA_pol_Rpb1_3"/>
    <property type="match status" value="1"/>
</dbReference>
<evidence type="ECO:0000256" key="7">
    <source>
        <dbReference type="ARBA" id="ARBA00022695"/>
    </source>
</evidence>
<feature type="compositionally biased region" description="Basic and acidic residues" evidence="16">
    <location>
        <begin position="1549"/>
        <end position="1560"/>
    </location>
</feature>
<protein>
    <recommendedName>
        <fullName evidence="15">DNA-directed RNA polymerase subunit</fullName>
        <ecNumber evidence="15">2.7.7.6</ecNumber>
    </recommendedName>
</protein>
<evidence type="ECO:0000256" key="8">
    <source>
        <dbReference type="ARBA" id="ARBA00022723"/>
    </source>
</evidence>
<gene>
    <name evidence="18" type="ORF">PMEA_00015387</name>
</gene>
<dbReference type="GO" id="GO:0046872">
    <property type="term" value="F:metal ion binding"/>
    <property type="evidence" value="ECO:0007669"/>
    <property type="project" value="UniProtKB-KW"/>
</dbReference>
<dbReference type="InterPro" id="IPR006592">
    <property type="entry name" value="RNA_pol_N"/>
</dbReference>
<feature type="domain" description="RNA polymerase N-terminal" evidence="17">
    <location>
        <begin position="379"/>
        <end position="721"/>
    </location>
</feature>
<organism evidence="18 19">
    <name type="scientific">Pocillopora meandrina</name>
    <dbReference type="NCBI Taxonomy" id="46732"/>
    <lineage>
        <taxon>Eukaryota</taxon>
        <taxon>Metazoa</taxon>
        <taxon>Cnidaria</taxon>
        <taxon>Anthozoa</taxon>
        <taxon>Hexacorallia</taxon>
        <taxon>Scleractinia</taxon>
        <taxon>Astrocoeniina</taxon>
        <taxon>Pocilloporidae</taxon>
        <taxon>Pocillopora</taxon>
    </lineage>
</organism>
<comment type="similarity">
    <text evidence="2 15">Belongs to the RNA polymerase beta' chain family.</text>
</comment>
<dbReference type="Gene3D" id="3.30.70.2850">
    <property type="match status" value="1"/>
</dbReference>
<dbReference type="Proteomes" id="UP001159428">
    <property type="component" value="Unassembled WGS sequence"/>
</dbReference>
<evidence type="ECO:0000313" key="18">
    <source>
        <dbReference type="EMBL" id="CAH3133115.1"/>
    </source>
</evidence>
<evidence type="ECO:0000259" key="17">
    <source>
        <dbReference type="SMART" id="SM00663"/>
    </source>
</evidence>
<dbReference type="FunFam" id="1.10.132.30:FF:000011">
    <property type="entry name" value="DNA-directed RNA polymerase subunit"/>
    <property type="match status" value="1"/>
</dbReference>
<evidence type="ECO:0000256" key="13">
    <source>
        <dbReference type="ARBA" id="ARBA00048552"/>
    </source>
</evidence>
<dbReference type="InterPro" id="IPR044893">
    <property type="entry name" value="RNA_pol_Rpb1_clamp_domain"/>
</dbReference>
<dbReference type="Gene3D" id="6.10.250.2940">
    <property type="match status" value="1"/>
</dbReference>
<keyword evidence="9" id="KW-0862">Zinc</keyword>
<dbReference type="GO" id="GO:0005736">
    <property type="term" value="C:RNA polymerase I complex"/>
    <property type="evidence" value="ECO:0007669"/>
    <property type="project" value="TreeGrafter"/>
</dbReference>
<dbReference type="InterPro" id="IPR007080">
    <property type="entry name" value="RNA_pol_Rpb1_1"/>
</dbReference>
<dbReference type="EC" id="2.7.7.6" evidence="15"/>
<keyword evidence="5" id="KW-0597">Phosphoprotein</keyword>
<keyword evidence="19" id="KW-1185">Reference proteome</keyword>
<evidence type="ECO:0000256" key="12">
    <source>
        <dbReference type="ARBA" id="ARBA00023242"/>
    </source>
</evidence>
<dbReference type="Gene3D" id="1.10.132.30">
    <property type="match status" value="1"/>
</dbReference>
<comment type="catalytic activity">
    <reaction evidence="13 15">
        <text>RNA(n) + a ribonucleoside 5'-triphosphate = RNA(n+1) + diphosphate</text>
        <dbReference type="Rhea" id="RHEA:21248"/>
        <dbReference type="Rhea" id="RHEA-COMP:14527"/>
        <dbReference type="Rhea" id="RHEA-COMP:17342"/>
        <dbReference type="ChEBI" id="CHEBI:33019"/>
        <dbReference type="ChEBI" id="CHEBI:61557"/>
        <dbReference type="ChEBI" id="CHEBI:140395"/>
        <dbReference type="EC" id="2.7.7.6"/>
    </reaction>
</comment>
<dbReference type="GO" id="GO:0003677">
    <property type="term" value="F:DNA binding"/>
    <property type="evidence" value="ECO:0007669"/>
    <property type="project" value="InterPro"/>
</dbReference>
<dbReference type="CDD" id="cd01435">
    <property type="entry name" value="RNAP_I_RPA1_N"/>
    <property type="match status" value="1"/>
</dbReference>
<dbReference type="Pfam" id="PF04998">
    <property type="entry name" value="RNA_pol_Rpb1_5"/>
    <property type="match status" value="1"/>
</dbReference>
<comment type="function">
    <text evidence="14">DNA-dependent RNA polymerase catalyzes the transcription of DNA into RNA using the four ribonucleoside triphosphates as substrates. Largest and catalytic core component of RNA polymerase I which synthesizes ribosomal RNA precursors. Forms the polymerase active center together with the second largest subunit. A single stranded DNA template strand of the promoter is positioned within the central active site cleft of Pol I. A bridging helix emanates from RPA1 and crosses the cleft near the catalytic site and is thought to promote translocation of Pol I by acting as a ratchet that moves the RNA-DNA hybrid through the active site by switching from straight to bent conformations at each step of nucleotide addition.</text>
</comment>
<feature type="compositionally biased region" description="Basic and acidic residues" evidence="16">
    <location>
        <begin position="1464"/>
        <end position="1475"/>
    </location>
</feature>
<dbReference type="SUPFAM" id="SSF64484">
    <property type="entry name" value="beta and beta-prime subunits of DNA dependent RNA-polymerase"/>
    <property type="match status" value="1"/>
</dbReference>
<keyword evidence="8" id="KW-0479">Metal-binding</keyword>
<evidence type="ECO:0000256" key="14">
    <source>
        <dbReference type="ARBA" id="ARBA00053996"/>
    </source>
</evidence>
<evidence type="ECO:0000256" key="10">
    <source>
        <dbReference type="ARBA" id="ARBA00022842"/>
    </source>
</evidence>
<dbReference type="InterPro" id="IPR007066">
    <property type="entry name" value="RNA_pol_Rpb1_3"/>
</dbReference>
<keyword evidence="4 15" id="KW-0240">DNA-directed RNA polymerase</keyword>
<evidence type="ECO:0000313" key="19">
    <source>
        <dbReference type="Proteomes" id="UP001159428"/>
    </source>
</evidence>
<dbReference type="Gene3D" id="1.10.274.100">
    <property type="entry name" value="RNA polymerase Rpb1, domain 3"/>
    <property type="match status" value="1"/>
</dbReference>
<evidence type="ECO:0000256" key="6">
    <source>
        <dbReference type="ARBA" id="ARBA00022679"/>
    </source>
</evidence>
<evidence type="ECO:0000256" key="9">
    <source>
        <dbReference type="ARBA" id="ARBA00022833"/>
    </source>
</evidence>
<dbReference type="FunFam" id="3.30.1490.180:FF:000003">
    <property type="entry name" value="DNA-directed RNA polymerase subunit"/>
    <property type="match status" value="1"/>
</dbReference>
<keyword evidence="11 15" id="KW-0804">Transcription</keyword>
<dbReference type="CDD" id="cd02735">
    <property type="entry name" value="RNAP_I_Rpa1_C"/>
    <property type="match status" value="1"/>
</dbReference>
<reference evidence="18 19" key="1">
    <citation type="submission" date="2022-05" db="EMBL/GenBank/DDBJ databases">
        <authorList>
            <consortium name="Genoscope - CEA"/>
            <person name="William W."/>
        </authorList>
    </citation>
    <scope>NUCLEOTIDE SEQUENCE [LARGE SCALE GENOMIC DNA]</scope>
</reference>
<keyword evidence="6 15" id="KW-0808">Transferase</keyword>
<dbReference type="EMBL" id="CALNXJ010000027">
    <property type="protein sequence ID" value="CAH3133115.1"/>
    <property type="molecule type" value="Genomic_DNA"/>
</dbReference>
<comment type="caution">
    <text evidence="18">The sequence shown here is derived from an EMBL/GenBank/DDBJ whole genome shotgun (WGS) entry which is preliminary data.</text>
</comment>
<feature type="region of interest" description="Disordered" evidence="16">
    <location>
        <begin position="1454"/>
        <end position="1569"/>
    </location>
</feature>
<dbReference type="Gene3D" id="1.10.357.120">
    <property type="match status" value="1"/>
</dbReference>
<dbReference type="InterPro" id="IPR015699">
    <property type="entry name" value="DNA-dir_RNA_pol1_lsu_N"/>
</dbReference>
<proteinExistence type="inferred from homology"/>
<evidence type="ECO:0000256" key="2">
    <source>
        <dbReference type="ARBA" id="ARBA00006460"/>
    </source>
</evidence>
<dbReference type="InterPro" id="IPR038120">
    <property type="entry name" value="Rpb1_funnel_sf"/>
</dbReference>
<evidence type="ECO:0000256" key="3">
    <source>
        <dbReference type="ARBA" id="ARBA00011251"/>
    </source>
</evidence>
<dbReference type="Pfam" id="PF00623">
    <property type="entry name" value="RNA_pol_Rpb1_2"/>
    <property type="match status" value="1"/>
</dbReference>
<dbReference type="FunFam" id="2.40.40.20:FF:000019">
    <property type="entry name" value="DNA-directed RNA polymerase II subunit RPB1"/>
    <property type="match status" value="1"/>
</dbReference>